<dbReference type="EMBL" id="OU963906">
    <property type="protein sequence ID" value="CAH0399058.1"/>
    <property type="molecule type" value="Genomic_DNA"/>
</dbReference>
<sequence length="139" mass="15991">MSKGNAVEMLRPSNTMSMVHPALKNQYANHKFRFQIPLIQVTNTSGDILLEAFIIPSKFKRAKSKGNGMLLYKGYTYSWRNRKKRGNYWTCSSHQKKGCSASVSTDESKKPFIITHAYDFHTHPPVGKSVYRLEDIEFE</sequence>
<proteinExistence type="predicted"/>
<evidence type="ECO:0000256" key="3">
    <source>
        <dbReference type="ARBA" id="ARBA00022833"/>
    </source>
</evidence>
<protein>
    <recommendedName>
        <fullName evidence="4">FLYWCH-type domain-containing protein</fullName>
    </recommendedName>
</protein>
<accession>A0ABN8AY03</accession>
<evidence type="ECO:0000256" key="2">
    <source>
        <dbReference type="ARBA" id="ARBA00022771"/>
    </source>
</evidence>
<evidence type="ECO:0000259" key="4">
    <source>
        <dbReference type="Pfam" id="PF04500"/>
    </source>
</evidence>
<dbReference type="Proteomes" id="UP001153292">
    <property type="component" value="Chromosome 13"/>
</dbReference>
<evidence type="ECO:0000313" key="6">
    <source>
        <dbReference type="Proteomes" id="UP001153292"/>
    </source>
</evidence>
<dbReference type="Gene3D" id="2.20.25.240">
    <property type="match status" value="1"/>
</dbReference>
<organism evidence="5 6">
    <name type="scientific">Chilo suppressalis</name>
    <name type="common">Asiatic rice borer moth</name>
    <dbReference type="NCBI Taxonomy" id="168631"/>
    <lineage>
        <taxon>Eukaryota</taxon>
        <taxon>Metazoa</taxon>
        <taxon>Ecdysozoa</taxon>
        <taxon>Arthropoda</taxon>
        <taxon>Hexapoda</taxon>
        <taxon>Insecta</taxon>
        <taxon>Pterygota</taxon>
        <taxon>Neoptera</taxon>
        <taxon>Endopterygota</taxon>
        <taxon>Lepidoptera</taxon>
        <taxon>Glossata</taxon>
        <taxon>Ditrysia</taxon>
        <taxon>Pyraloidea</taxon>
        <taxon>Crambidae</taxon>
        <taxon>Crambinae</taxon>
        <taxon>Chilo</taxon>
    </lineage>
</organism>
<evidence type="ECO:0000256" key="1">
    <source>
        <dbReference type="ARBA" id="ARBA00022723"/>
    </source>
</evidence>
<feature type="domain" description="FLYWCH-type" evidence="4">
    <location>
        <begin position="64"/>
        <end position="123"/>
    </location>
</feature>
<keyword evidence="6" id="KW-1185">Reference proteome</keyword>
<dbReference type="Pfam" id="PF04500">
    <property type="entry name" value="FLYWCH"/>
    <property type="match status" value="1"/>
</dbReference>
<keyword evidence="2" id="KW-0863">Zinc-finger</keyword>
<keyword evidence="3" id="KW-0862">Zinc</keyword>
<dbReference type="InterPro" id="IPR007588">
    <property type="entry name" value="Znf_FLYWCH"/>
</dbReference>
<evidence type="ECO:0000313" key="5">
    <source>
        <dbReference type="EMBL" id="CAH0399058.1"/>
    </source>
</evidence>
<reference evidence="5" key="1">
    <citation type="submission" date="2021-12" db="EMBL/GenBank/DDBJ databases">
        <authorList>
            <person name="King R."/>
        </authorList>
    </citation>
    <scope>NUCLEOTIDE SEQUENCE</scope>
</reference>
<gene>
    <name evidence="5" type="ORF">CHILSU_LOCUS2188</name>
</gene>
<keyword evidence="1" id="KW-0479">Metal-binding</keyword>
<name>A0ABN8AY03_CHISP</name>